<protein>
    <submittedName>
        <fullName evidence="1">Uncharacterized protein</fullName>
    </submittedName>
</protein>
<organism evidence="1 2">
    <name type="scientific">Arctium lappa</name>
    <name type="common">Greater burdock</name>
    <name type="synonym">Lappa major</name>
    <dbReference type="NCBI Taxonomy" id="4217"/>
    <lineage>
        <taxon>Eukaryota</taxon>
        <taxon>Viridiplantae</taxon>
        <taxon>Streptophyta</taxon>
        <taxon>Embryophyta</taxon>
        <taxon>Tracheophyta</taxon>
        <taxon>Spermatophyta</taxon>
        <taxon>Magnoliopsida</taxon>
        <taxon>eudicotyledons</taxon>
        <taxon>Gunneridae</taxon>
        <taxon>Pentapetalae</taxon>
        <taxon>asterids</taxon>
        <taxon>campanulids</taxon>
        <taxon>Asterales</taxon>
        <taxon>Asteraceae</taxon>
        <taxon>Carduoideae</taxon>
        <taxon>Cardueae</taxon>
        <taxon>Arctiinae</taxon>
        <taxon>Arctium</taxon>
    </lineage>
</organism>
<keyword evidence="2" id="KW-1185">Reference proteome</keyword>
<evidence type="ECO:0000313" key="1">
    <source>
        <dbReference type="EMBL" id="KAI3745891.1"/>
    </source>
</evidence>
<reference evidence="2" key="1">
    <citation type="journal article" date="2022" name="Mol. Ecol. Resour.">
        <title>The genomes of chicory, endive, great burdock and yacon provide insights into Asteraceae palaeo-polyploidization history and plant inulin production.</title>
        <authorList>
            <person name="Fan W."/>
            <person name="Wang S."/>
            <person name="Wang H."/>
            <person name="Wang A."/>
            <person name="Jiang F."/>
            <person name="Liu H."/>
            <person name="Zhao H."/>
            <person name="Xu D."/>
            <person name="Zhang Y."/>
        </authorList>
    </citation>
    <scope>NUCLEOTIDE SEQUENCE [LARGE SCALE GENOMIC DNA]</scope>
    <source>
        <strain evidence="2">cv. Niubang</strain>
    </source>
</reference>
<evidence type="ECO:0000313" key="2">
    <source>
        <dbReference type="Proteomes" id="UP001055879"/>
    </source>
</evidence>
<dbReference type="Proteomes" id="UP001055879">
    <property type="component" value="Linkage Group LG03"/>
</dbReference>
<proteinExistence type="predicted"/>
<accession>A0ACB9DHC7</accession>
<reference evidence="1 2" key="2">
    <citation type="journal article" date="2022" name="Mol. Ecol. Resour.">
        <title>The genomes of chicory, endive, great burdock and yacon provide insights into Asteraceae paleo-polyploidization history and plant inulin production.</title>
        <authorList>
            <person name="Fan W."/>
            <person name="Wang S."/>
            <person name="Wang H."/>
            <person name="Wang A."/>
            <person name="Jiang F."/>
            <person name="Liu H."/>
            <person name="Zhao H."/>
            <person name="Xu D."/>
            <person name="Zhang Y."/>
        </authorList>
    </citation>
    <scope>NUCLEOTIDE SEQUENCE [LARGE SCALE GENOMIC DNA]</scope>
    <source>
        <strain evidence="2">cv. Niubang</strain>
    </source>
</reference>
<sequence length="158" mass="17818">MDDGAKRQAQSCVVVHGLDHHEATCFHHHSLLSSYSYPTQCFFKTDSLCHKQPQSPLGLSVFIPIYPLDRSHVDVNLDNIVWRFAPLILPIGGCQEAPPQHPLFILCIGPLIVVLVRAPHHFTCLWLFVLPYFNISSFHDMDQHGIIILLVASPQVHP</sequence>
<gene>
    <name evidence="1" type="ORF">L6452_08302</name>
</gene>
<dbReference type="EMBL" id="CM042049">
    <property type="protein sequence ID" value="KAI3745891.1"/>
    <property type="molecule type" value="Genomic_DNA"/>
</dbReference>
<comment type="caution">
    <text evidence="1">The sequence shown here is derived from an EMBL/GenBank/DDBJ whole genome shotgun (WGS) entry which is preliminary data.</text>
</comment>
<name>A0ACB9DHC7_ARCLA</name>